<feature type="region of interest" description="Disordered" evidence="1">
    <location>
        <begin position="1"/>
        <end position="24"/>
    </location>
</feature>
<feature type="compositionally biased region" description="Polar residues" evidence="1">
    <location>
        <begin position="15"/>
        <end position="24"/>
    </location>
</feature>
<protein>
    <submittedName>
        <fullName evidence="2">Uncharacterized protein</fullName>
    </submittedName>
</protein>
<evidence type="ECO:0000313" key="3">
    <source>
        <dbReference type="Proteomes" id="UP001054821"/>
    </source>
</evidence>
<accession>A0AAD4WIF1</accession>
<name>A0AAD4WIF1_PRUDU</name>
<reference evidence="2 3" key="1">
    <citation type="journal article" date="2022" name="G3 (Bethesda)">
        <title>Whole-genome sequence and methylome profiling of the almond [Prunus dulcis (Mill.) D.A. Webb] cultivar 'Nonpareil'.</title>
        <authorList>
            <person name="D'Amico-Willman K.M."/>
            <person name="Ouma W.Z."/>
            <person name="Meulia T."/>
            <person name="Sideli G.M."/>
            <person name="Gradziel T.M."/>
            <person name="Fresnedo-Ramirez J."/>
        </authorList>
    </citation>
    <scope>NUCLEOTIDE SEQUENCE [LARGE SCALE GENOMIC DNA]</scope>
    <source>
        <strain evidence="2">Clone GOH B32 T37-40</strain>
    </source>
</reference>
<organism evidence="2 3">
    <name type="scientific">Prunus dulcis</name>
    <name type="common">Almond</name>
    <name type="synonym">Amygdalus dulcis</name>
    <dbReference type="NCBI Taxonomy" id="3755"/>
    <lineage>
        <taxon>Eukaryota</taxon>
        <taxon>Viridiplantae</taxon>
        <taxon>Streptophyta</taxon>
        <taxon>Embryophyta</taxon>
        <taxon>Tracheophyta</taxon>
        <taxon>Spermatophyta</taxon>
        <taxon>Magnoliopsida</taxon>
        <taxon>eudicotyledons</taxon>
        <taxon>Gunneridae</taxon>
        <taxon>Pentapetalae</taxon>
        <taxon>rosids</taxon>
        <taxon>fabids</taxon>
        <taxon>Rosales</taxon>
        <taxon>Rosaceae</taxon>
        <taxon>Amygdaloideae</taxon>
        <taxon>Amygdaleae</taxon>
        <taxon>Prunus</taxon>
    </lineage>
</organism>
<dbReference type="Proteomes" id="UP001054821">
    <property type="component" value="Chromosome 2"/>
</dbReference>
<dbReference type="EMBL" id="JAJFAZ020000002">
    <property type="protein sequence ID" value="KAI5342912.1"/>
    <property type="molecule type" value="Genomic_DNA"/>
</dbReference>
<comment type="caution">
    <text evidence="2">The sequence shown here is derived from an EMBL/GenBank/DDBJ whole genome shotgun (WGS) entry which is preliminary data.</text>
</comment>
<dbReference type="AlphaFoldDB" id="A0AAD4WIF1"/>
<evidence type="ECO:0000256" key="1">
    <source>
        <dbReference type="SAM" id="MobiDB-lite"/>
    </source>
</evidence>
<keyword evidence="3" id="KW-1185">Reference proteome</keyword>
<proteinExistence type="predicted"/>
<evidence type="ECO:0000313" key="2">
    <source>
        <dbReference type="EMBL" id="KAI5342912.1"/>
    </source>
</evidence>
<sequence length="77" mass="8441">MLCSCNSDHKHHLTNGKSQSDLSGTDQTCSYVALLKSSSFGTENKPSNDQRLCKEFVDLGQVEREASSDTQQPFSVS</sequence>
<gene>
    <name evidence="2" type="ORF">L3X38_010788</name>
</gene>